<protein>
    <submittedName>
        <fullName evidence="2">Uncharacterized protein</fullName>
    </submittedName>
</protein>
<evidence type="ECO:0000313" key="3">
    <source>
        <dbReference type="Proteomes" id="UP001610563"/>
    </source>
</evidence>
<comment type="caution">
    <text evidence="2">The sequence shown here is derived from an EMBL/GenBank/DDBJ whole genome shotgun (WGS) entry which is preliminary data.</text>
</comment>
<evidence type="ECO:0000313" key="2">
    <source>
        <dbReference type="EMBL" id="KAL2785385.1"/>
    </source>
</evidence>
<feature type="region of interest" description="Disordered" evidence="1">
    <location>
        <begin position="1"/>
        <end position="61"/>
    </location>
</feature>
<reference evidence="2 3" key="1">
    <citation type="submission" date="2024-07" db="EMBL/GenBank/DDBJ databases">
        <title>Section-level genome sequencing and comparative genomics of Aspergillus sections Usti and Cavernicolus.</title>
        <authorList>
            <consortium name="Lawrence Berkeley National Laboratory"/>
            <person name="Nybo J.L."/>
            <person name="Vesth T.C."/>
            <person name="Theobald S."/>
            <person name="Frisvad J.C."/>
            <person name="Larsen T.O."/>
            <person name="Kjaerboelling I."/>
            <person name="Rothschild-Mancinelli K."/>
            <person name="Lyhne E.K."/>
            <person name="Kogle M.E."/>
            <person name="Barry K."/>
            <person name="Clum A."/>
            <person name="Na H."/>
            <person name="Ledsgaard L."/>
            <person name="Lin J."/>
            <person name="Lipzen A."/>
            <person name="Kuo A."/>
            <person name="Riley R."/>
            <person name="Mondo S."/>
            <person name="Labutti K."/>
            <person name="Haridas S."/>
            <person name="Pangalinan J."/>
            <person name="Salamov A.A."/>
            <person name="Simmons B.A."/>
            <person name="Magnuson J.K."/>
            <person name="Chen J."/>
            <person name="Drula E."/>
            <person name="Henrissat B."/>
            <person name="Wiebenga A."/>
            <person name="Lubbers R.J."/>
            <person name="Gomes A.C."/>
            <person name="Makela M.R."/>
            <person name="Stajich J."/>
            <person name="Grigoriev I.V."/>
            <person name="Mortensen U.H."/>
            <person name="De Vries R.P."/>
            <person name="Baker S.E."/>
            <person name="Andersen M.R."/>
        </authorList>
    </citation>
    <scope>NUCLEOTIDE SEQUENCE [LARGE SCALE GENOMIC DNA]</scope>
    <source>
        <strain evidence="2 3">CBS 209.92</strain>
    </source>
</reference>
<gene>
    <name evidence="2" type="ORF">BJX66DRAFT_343141</name>
</gene>
<evidence type="ECO:0000256" key="1">
    <source>
        <dbReference type="SAM" id="MobiDB-lite"/>
    </source>
</evidence>
<feature type="compositionally biased region" description="Low complexity" evidence="1">
    <location>
        <begin position="123"/>
        <end position="132"/>
    </location>
</feature>
<accession>A0ABR4FQ56</accession>
<keyword evidence="3" id="KW-1185">Reference proteome</keyword>
<feature type="compositionally biased region" description="Low complexity" evidence="1">
    <location>
        <begin position="22"/>
        <end position="35"/>
    </location>
</feature>
<feature type="region of interest" description="Disordered" evidence="1">
    <location>
        <begin position="121"/>
        <end position="147"/>
    </location>
</feature>
<organism evidence="2 3">
    <name type="scientific">Aspergillus keveii</name>
    <dbReference type="NCBI Taxonomy" id="714993"/>
    <lineage>
        <taxon>Eukaryota</taxon>
        <taxon>Fungi</taxon>
        <taxon>Dikarya</taxon>
        <taxon>Ascomycota</taxon>
        <taxon>Pezizomycotina</taxon>
        <taxon>Eurotiomycetes</taxon>
        <taxon>Eurotiomycetidae</taxon>
        <taxon>Eurotiales</taxon>
        <taxon>Aspergillaceae</taxon>
        <taxon>Aspergillus</taxon>
        <taxon>Aspergillus subgen. Nidulantes</taxon>
    </lineage>
</organism>
<sequence length="147" mass="16600">MAQQHQQPQATQISRNSPPTDAQHQQQVPVAPAEAQTDHSSQDLQHPQSMPDMQASSKATQRYTHLYQQRLLRLRQDMATRLQPQYGPPTQYPPDIAQEYTTGLENAAKGFVQDIMRRDRAEMAAAQQRQAEGTPAEAAQQQQHDSM</sequence>
<proteinExistence type="predicted"/>
<dbReference type="EMBL" id="JBFTWV010000146">
    <property type="protein sequence ID" value="KAL2785385.1"/>
    <property type="molecule type" value="Genomic_DNA"/>
</dbReference>
<dbReference type="Proteomes" id="UP001610563">
    <property type="component" value="Unassembled WGS sequence"/>
</dbReference>
<name>A0ABR4FQ56_9EURO</name>
<feature type="compositionally biased region" description="Low complexity" evidence="1">
    <location>
        <begin position="1"/>
        <end position="12"/>
    </location>
</feature>